<dbReference type="Proteomes" id="UP000503330">
    <property type="component" value="Chromosome"/>
</dbReference>
<evidence type="ECO:0000256" key="1">
    <source>
        <dbReference type="SAM" id="Phobius"/>
    </source>
</evidence>
<feature type="transmembrane region" description="Helical" evidence="1">
    <location>
        <begin position="45"/>
        <end position="62"/>
    </location>
</feature>
<gene>
    <name evidence="2" type="ORF">G4D54_03680</name>
</gene>
<name>A0AAP9SE77_CLOIN</name>
<dbReference type="AlphaFoldDB" id="A0AAP9SE77"/>
<protein>
    <submittedName>
        <fullName evidence="2">Uncharacterized protein</fullName>
    </submittedName>
</protein>
<reference evidence="2 3" key="1">
    <citation type="submission" date="2020-02" db="EMBL/GenBank/DDBJ databases">
        <authorList>
            <person name="Kociolek L.K."/>
            <person name="Ozer E.A."/>
        </authorList>
    </citation>
    <scope>NUCLEOTIDE SEQUENCE [LARGE SCALE GENOMIC DNA]</scope>
    <source>
        <strain evidence="2 3">ATCC 14501</strain>
    </source>
</reference>
<keyword evidence="1" id="KW-0812">Transmembrane</keyword>
<keyword evidence="1" id="KW-0472">Membrane</keyword>
<sequence>MQNRNFRKIVILVCICLLSTPIATIISDCIDVTTTEYAISRISNYSWSIRFACLMLSMYFIFDRKGN</sequence>
<evidence type="ECO:0000313" key="2">
    <source>
        <dbReference type="EMBL" id="QJA01588.1"/>
    </source>
</evidence>
<organism evidence="2 3">
    <name type="scientific">Clostridium innocuum</name>
    <dbReference type="NCBI Taxonomy" id="1522"/>
    <lineage>
        <taxon>Bacteria</taxon>
        <taxon>Bacillati</taxon>
        <taxon>Bacillota</taxon>
        <taxon>Clostridia</taxon>
        <taxon>Eubacteriales</taxon>
        <taxon>Clostridiaceae</taxon>
        <taxon>Clostridium</taxon>
    </lineage>
</organism>
<dbReference type="EMBL" id="CP048838">
    <property type="protein sequence ID" value="QJA01588.1"/>
    <property type="molecule type" value="Genomic_DNA"/>
</dbReference>
<evidence type="ECO:0000313" key="3">
    <source>
        <dbReference type="Proteomes" id="UP000503330"/>
    </source>
</evidence>
<accession>A0AAP9SE77</accession>
<keyword evidence="1" id="KW-1133">Transmembrane helix</keyword>
<proteinExistence type="predicted"/>